<evidence type="ECO:0000313" key="2">
    <source>
        <dbReference type="Proteomes" id="UP000220841"/>
    </source>
</evidence>
<dbReference type="EMBL" id="NUBY01000312">
    <property type="protein sequence ID" value="PEP87631.1"/>
    <property type="molecule type" value="Genomic_DNA"/>
</dbReference>
<evidence type="ECO:0008006" key="3">
    <source>
        <dbReference type="Google" id="ProtNLM"/>
    </source>
</evidence>
<dbReference type="Proteomes" id="UP000220841">
    <property type="component" value="Unassembled WGS sequence"/>
</dbReference>
<dbReference type="AlphaFoldDB" id="A0A2A8H4T8"/>
<proteinExistence type="predicted"/>
<comment type="caution">
    <text evidence="1">The sequence shown here is derived from an EMBL/GenBank/DDBJ whole genome shotgun (WGS) entry which is preliminary data.</text>
</comment>
<reference evidence="1 2" key="1">
    <citation type="submission" date="2017-09" db="EMBL/GenBank/DDBJ databases">
        <title>Large-scale bioinformatics analysis of Bacillus genomes uncovers conserved roles of natural products in bacterial physiology.</title>
        <authorList>
            <consortium name="Agbiome Team Llc"/>
            <person name="Bleich R.M."/>
            <person name="Grubbs K.J."/>
            <person name="Santa Maria K.C."/>
            <person name="Allen S.E."/>
            <person name="Farag S."/>
            <person name="Shank E.A."/>
            <person name="Bowers A."/>
        </authorList>
    </citation>
    <scope>NUCLEOTIDE SEQUENCE [LARGE SCALE GENOMIC DNA]</scope>
    <source>
        <strain evidence="1 2">AFS021349</strain>
    </source>
</reference>
<name>A0A2A8H4T8_9BACI</name>
<accession>A0A2A8H4T8</accession>
<gene>
    <name evidence="1" type="ORF">CN585_29710</name>
</gene>
<organism evidence="1 2">
    <name type="scientific">Bacillus toyonensis</name>
    <dbReference type="NCBI Taxonomy" id="155322"/>
    <lineage>
        <taxon>Bacteria</taxon>
        <taxon>Bacillati</taxon>
        <taxon>Bacillota</taxon>
        <taxon>Bacilli</taxon>
        <taxon>Bacillales</taxon>
        <taxon>Bacillaceae</taxon>
        <taxon>Bacillus</taxon>
        <taxon>Bacillus cereus group</taxon>
    </lineage>
</organism>
<protein>
    <recommendedName>
        <fullName evidence="3">Bacterial EndoU nuclease domain-containing protein</fullName>
    </recommendedName>
</protein>
<sequence length="150" mass="16313">LAILQAIPIPGESALMLGLSKIGNKFLLKELPMLGKFGKLTYNKETKSWTSSGGLEYTQGSVHGNRVKHVLDHTKPNPNKPTHSVFNIDKTKLLELLDEAWSKKGASIPVNSRASDIPMGRIIGTEGETAIRLVVEPGTNKVITAYPVKL</sequence>
<evidence type="ECO:0000313" key="1">
    <source>
        <dbReference type="EMBL" id="PEP87631.1"/>
    </source>
</evidence>
<feature type="non-terminal residue" evidence="1">
    <location>
        <position position="1"/>
    </location>
</feature>